<accession>A0A6C0HC97</accession>
<reference evidence="1" key="1">
    <citation type="journal article" date="2020" name="Nature">
        <title>Giant virus diversity and host interactions through global metagenomics.</title>
        <authorList>
            <person name="Schulz F."/>
            <person name="Roux S."/>
            <person name="Paez-Espino D."/>
            <person name="Jungbluth S."/>
            <person name="Walsh D.A."/>
            <person name="Denef V.J."/>
            <person name="McMahon K.D."/>
            <person name="Konstantinidis K.T."/>
            <person name="Eloe-Fadrosh E.A."/>
            <person name="Kyrpides N.C."/>
            <person name="Woyke T."/>
        </authorList>
    </citation>
    <scope>NUCLEOTIDE SEQUENCE</scope>
    <source>
        <strain evidence="1">GVMAG-M-3300023179-90</strain>
    </source>
</reference>
<proteinExistence type="predicted"/>
<evidence type="ECO:0008006" key="2">
    <source>
        <dbReference type="Google" id="ProtNLM"/>
    </source>
</evidence>
<dbReference type="AlphaFoldDB" id="A0A6C0HC97"/>
<dbReference type="EMBL" id="MN739925">
    <property type="protein sequence ID" value="QHT78010.1"/>
    <property type="molecule type" value="Genomic_DNA"/>
</dbReference>
<evidence type="ECO:0000313" key="1">
    <source>
        <dbReference type="EMBL" id="QHT78010.1"/>
    </source>
</evidence>
<sequence>MFSNEVKVNYHRPMYNPVYTSNKMGIGAGGAGEFSLISDYDLVDLKVIQTFYSSKIKDKLYEHIPNDYDKYIKLYYAIEKIKSKITNQKLLTMVQIAQDTLQGAINAYALYGTNIALTIDKVGLKKTIEDILSGKNEKFIEMAQATGQLVITKTFKLAPLFNYYIIVYGMPAFGVGFDPIKIKFLTDVLVKNGINPYK</sequence>
<organism evidence="1">
    <name type="scientific">viral metagenome</name>
    <dbReference type="NCBI Taxonomy" id="1070528"/>
    <lineage>
        <taxon>unclassified sequences</taxon>
        <taxon>metagenomes</taxon>
        <taxon>organismal metagenomes</taxon>
    </lineage>
</organism>
<protein>
    <recommendedName>
        <fullName evidence="2">Capsid protein</fullName>
    </recommendedName>
</protein>
<name>A0A6C0HC97_9ZZZZ</name>